<dbReference type="InterPro" id="IPR036770">
    <property type="entry name" value="Ankyrin_rpt-contain_sf"/>
</dbReference>
<evidence type="ECO:0000256" key="3">
    <source>
        <dbReference type="PROSITE-ProRule" id="PRU00023"/>
    </source>
</evidence>
<keyword evidence="1" id="KW-0677">Repeat</keyword>
<reference evidence="5 6" key="1">
    <citation type="journal article" date="2013" name="Genome Announc.">
        <title>Genome Sequence of Streptomyces violaceusniger Strain SPC6, a Halotolerant Streptomycete That Exhibits Rapid Growth and Development.</title>
        <authorList>
            <person name="Chen X."/>
            <person name="Zhang B."/>
            <person name="Zhang W."/>
            <person name="Wu X."/>
            <person name="Zhang M."/>
            <person name="Chen T."/>
            <person name="Liu G."/>
            <person name="Dyson P."/>
        </authorList>
    </citation>
    <scope>NUCLEOTIDE SEQUENCE [LARGE SCALE GENOMIC DNA]</scope>
    <source>
        <strain evidence="5 6">SPC6</strain>
    </source>
</reference>
<feature type="repeat" description="ANK" evidence="3">
    <location>
        <begin position="498"/>
        <end position="531"/>
    </location>
</feature>
<dbReference type="GO" id="GO:0004842">
    <property type="term" value="F:ubiquitin-protein transferase activity"/>
    <property type="evidence" value="ECO:0007669"/>
    <property type="project" value="TreeGrafter"/>
</dbReference>
<organism evidence="5 6">
    <name type="scientific">Streptomyces thermolilacinus SPC6</name>
    <dbReference type="NCBI Taxonomy" id="1306406"/>
    <lineage>
        <taxon>Bacteria</taxon>
        <taxon>Bacillati</taxon>
        <taxon>Actinomycetota</taxon>
        <taxon>Actinomycetes</taxon>
        <taxon>Kitasatosporales</taxon>
        <taxon>Streptomycetaceae</taxon>
        <taxon>Streptomyces</taxon>
    </lineage>
</organism>
<keyword evidence="6" id="KW-1185">Reference proteome</keyword>
<proteinExistence type="predicted"/>
<feature type="region of interest" description="Disordered" evidence="4">
    <location>
        <begin position="577"/>
        <end position="631"/>
    </location>
</feature>
<protein>
    <submittedName>
        <fullName evidence="5">Uncharacterized protein</fullName>
    </submittedName>
</protein>
<dbReference type="GO" id="GO:0085020">
    <property type="term" value="P:protein K6-linked ubiquitination"/>
    <property type="evidence" value="ECO:0007669"/>
    <property type="project" value="TreeGrafter"/>
</dbReference>
<dbReference type="PANTHER" id="PTHR24171:SF8">
    <property type="entry name" value="BRCA1-ASSOCIATED RING DOMAIN PROTEIN 1"/>
    <property type="match status" value="1"/>
</dbReference>
<name>A0A1D3DLX1_9ACTN</name>
<feature type="compositionally biased region" description="Acidic residues" evidence="4">
    <location>
        <begin position="601"/>
        <end position="615"/>
    </location>
</feature>
<dbReference type="PANTHER" id="PTHR24171">
    <property type="entry name" value="ANKYRIN REPEAT DOMAIN-CONTAINING PROTEIN 39-RELATED"/>
    <property type="match status" value="1"/>
</dbReference>
<keyword evidence="2 3" id="KW-0040">ANK repeat</keyword>
<evidence type="ECO:0000313" key="5">
    <source>
        <dbReference type="EMBL" id="OEJ93320.1"/>
    </source>
</evidence>
<evidence type="ECO:0000256" key="2">
    <source>
        <dbReference type="ARBA" id="ARBA00023043"/>
    </source>
</evidence>
<dbReference type="Pfam" id="PF12796">
    <property type="entry name" value="Ank_2"/>
    <property type="match status" value="1"/>
</dbReference>
<dbReference type="EMBL" id="ASHX02000001">
    <property type="protein sequence ID" value="OEJ93320.1"/>
    <property type="molecule type" value="Genomic_DNA"/>
</dbReference>
<dbReference type="eggNOG" id="COG0666">
    <property type="taxonomic scope" value="Bacteria"/>
</dbReference>
<dbReference type="AlphaFoldDB" id="A0A1D3DLX1"/>
<dbReference type="RefSeq" id="WP_023591159.1">
    <property type="nucleotide sequence ID" value="NZ_ASHX02000001.1"/>
</dbReference>
<accession>A0A1D3DLX1</accession>
<gene>
    <name evidence="5" type="ORF">J116_001370</name>
</gene>
<evidence type="ECO:0000256" key="1">
    <source>
        <dbReference type="ARBA" id="ARBA00022737"/>
    </source>
</evidence>
<dbReference type="STRING" id="1306406.J116_001370"/>
<comment type="caution">
    <text evidence="5">The sequence shown here is derived from an EMBL/GenBank/DDBJ whole genome shotgun (WGS) entry which is preliminary data.</text>
</comment>
<feature type="repeat" description="ANK" evidence="3">
    <location>
        <begin position="465"/>
        <end position="497"/>
    </location>
</feature>
<feature type="compositionally biased region" description="Acidic residues" evidence="4">
    <location>
        <begin position="577"/>
        <end position="593"/>
    </location>
</feature>
<dbReference type="SUPFAM" id="SSF48403">
    <property type="entry name" value="Ankyrin repeat"/>
    <property type="match status" value="1"/>
</dbReference>
<dbReference type="PROSITE" id="PS50297">
    <property type="entry name" value="ANK_REP_REGION"/>
    <property type="match status" value="2"/>
</dbReference>
<dbReference type="Proteomes" id="UP000095329">
    <property type="component" value="Unassembled WGS sequence"/>
</dbReference>
<sequence>MTLPRPDEASSWRRARRHAVPRWMIERATAHRLAGDWAAACATAHTDLALDIAAVRRRHGADTADALLDDLRHLAPDLLRWHLPRVLGGWTTLATGLDVVLAAYGTPGPCLYVTTPPMRSGPQRLTLRFGAPRRPRTRRPALTVDWTTARHLWDARHADELLERVGGGPDRAPFCHPDGTLRTAAELPTADPGPGDPAGRSEWIDLAFHAGDFEGVFTAAGIDYDPAPPPSRSRYDAGTTDPGALLGGLHMDFARVAAEVRRLAAHGRGDRFLLPLGWRTVMLFEPSGPAPDAPVLVRQVRRDATDGVPTLAEAHWRRLPDLDLLRGGGVAPGELHPLVARSLFPALDAGEPGPGPAYGPPGPGLSEPVRVRCRGEWHQVVFRDGVLGMPHTEEEQRRERALRAFGGAVTGCFAVQQAWTARGLRLPKALKTLRTELFLRAQHGDTPGVVALLDAGLDPHVRDTDGRTLLHALNLLDHEELLPRLLAAGVDLEARDALGRTPLYTAVNDQGSRALVEALLDAGARVDVLDDQERSLAHLVRVYRRGDLLFLRERVQREHPGLGMDWWETFGEDEDEAYDDDSALYAEPPDDLDPAGGPEPHDDEPDPFGEADPFDEPDRPGGPGDDVKDEA</sequence>
<evidence type="ECO:0000313" key="6">
    <source>
        <dbReference type="Proteomes" id="UP000095329"/>
    </source>
</evidence>
<dbReference type="InterPro" id="IPR002110">
    <property type="entry name" value="Ankyrin_rpt"/>
</dbReference>
<evidence type="ECO:0000256" key="4">
    <source>
        <dbReference type="SAM" id="MobiDB-lite"/>
    </source>
</evidence>
<dbReference type="SMART" id="SM00248">
    <property type="entry name" value="ANK"/>
    <property type="match status" value="3"/>
</dbReference>
<dbReference type="PROSITE" id="PS50088">
    <property type="entry name" value="ANK_REPEAT"/>
    <property type="match status" value="2"/>
</dbReference>
<dbReference type="Gene3D" id="1.25.40.20">
    <property type="entry name" value="Ankyrin repeat-containing domain"/>
    <property type="match status" value="1"/>
</dbReference>